<dbReference type="EMBL" id="BARV01010981">
    <property type="protein sequence ID" value="GAI03069.1"/>
    <property type="molecule type" value="Genomic_DNA"/>
</dbReference>
<organism evidence="1">
    <name type="scientific">marine sediment metagenome</name>
    <dbReference type="NCBI Taxonomy" id="412755"/>
    <lineage>
        <taxon>unclassified sequences</taxon>
        <taxon>metagenomes</taxon>
        <taxon>ecological metagenomes</taxon>
    </lineage>
</organism>
<proteinExistence type="predicted"/>
<gene>
    <name evidence="1" type="ORF">S06H3_21034</name>
</gene>
<protein>
    <submittedName>
        <fullName evidence="1">Uncharacterized protein</fullName>
    </submittedName>
</protein>
<accession>X1M9P5</accession>
<name>X1M9P5_9ZZZZ</name>
<sequence length="262" mass="29152">EDYEIASVVNVSTFARFQMPLATGDITGEFEIGQVVYFGNTSDVNLAPSGFYTITDVVFTVGLQTALDTSTPYTDGGNGYLNNQSTHENYKVNIQVWDVTETIQLIPLTFKFSPEPSGFLFIDMAEIITEYQEDNNLVSLEYILKYGESYTGSPPAFPRTVITSWQNSGGLLGVGWNDDFPLPTASGMYWINFVDTYVSGWSTWGVPMGMFELTAPPKSPLFISAPRQRQRTLSIPILFCNSASITKDADRFQSFQMNGFLN</sequence>
<dbReference type="AlphaFoldDB" id="X1M9P5"/>
<comment type="caution">
    <text evidence="1">The sequence shown here is derived from an EMBL/GenBank/DDBJ whole genome shotgun (WGS) entry which is preliminary data.</text>
</comment>
<feature type="non-terminal residue" evidence="1">
    <location>
        <position position="262"/>
    </location>
</feature>
<feature type="non-terminal residue" evidence="1">
    <location>
        <position position="1"/>
    </location>
</feature>
<reference evidence="1" key="1">
    <citation type="journal article" date="2014" name="Front. Microbiol.">
        <title>High frequency of phylogenetically diverse reductive dehalogenase-homologous genes in deep subseafloor sedimentary metagenomes.</title>
        <authorList>
            <person name="Kawai M."/>
            <person name="Futagami T."/>
            <person name="Toyoda A."/>
            <person name="Takaki Y."/>
            <person name="Nishi S."/>
            <person name="Hori S."/>
            <person name="Arai W."/>
            <person name="Tsubouchi T."/>
            <person name="Morono Y."/>
            <person name="Uchiyama I."/>
            <person name="Ito T."/>
            <person name="Fujiyama A."/>
            <person name="Inagaki F."/>
            <person name="Takami H."/>
        </authorList>
    </citation>
    <scope>NUCLEOTIDE SEQUENCE</scope>
    <source>
        <strain evidence="1">Expedition CK06-06</strain>
    </source>
</reference>
<evidence type="ECO:0000313" key="1">
    <source>
        <dbReference type="EMBL" id="GAI03069.1"/>
    </source>
</evidence>